<proteinExistence type="predicted"/>
<dbReference type="GO" id="GO:0003676">
    <property type="term" value="F:nucleic acid binding"/>
    <property type="evidence" value="ECO:0007669"/>
    <property type="project" value="InterPro"/>
</dbReference>
<keyword evidence="4" id="KW-0269">Exonuclease</keyword>
<keyword evidence="2" id="KW-0378">Hydrolase</keyword>
<organism evidence="4 5">
    <name type="scientific">Vairimorpha apis BRL 01</name>
    <dbReference type="NCBI Taxonomy" id="1037528"/>
    <lineage>
        <taxon>Eukaryota</taxon>
        <taxon>Fungi</taxon>
        <taxon>Fungi incertae sedis</taxon>
        <taxon>Microsporidia</taxon>
        <taxon>Nosematidae</taxon>
        <taxon>Vairimorpha</taxon>
    </lineage>
</organism>
<feature type="domain" description="Exonuclease" evidence="3">
    <location>
        <begin position="143"/>
        <end position="297"/>
    </location>
</feature>
<evidence type="ECO:0000256" key="1">
    <source>
        <dbReference type="ARBA" id="ARBA00022722"/>
    </source>
</evidence>
<dbReference type="SUPFAM" id="SSF53098">
    <property type="entry name" value="Ribonuclease H-like"/>
    <property type="match status" value="1"/>
</dbReference>
<dbReference type="InterPro" id="IPR047021">
    <property type="entry name" value="REXO1/3/4-like"/>
</dbReference>
<dbReference type="VEuPathDB" id="MicrosporidiaDB:NAPIS_ORF02142"/>
<dbReference type="AlphaFoldDB" id="T0KY51"/>
<keyword evidence="5" id="KW-1185">Reference proteome</keyword>
<dbReference type="EMBL" id="KE647311">
    <property type="protein sequence ID" value="EQB60287.1"/>
    <property type="molecule type" value="Genomic_DNA"/>
</dbReference>
<sequence length="367" mass="43273">MYNKNKNFDLKRFKLNDFYRTLKWIFKNTRRPSFLPFKNYNKPLSVNFIFIKDFVKCYLKLPTNYKLKLNENFNFNDLHFNLTREINIRELDPSYDVISPENVNFVSSIQMEQLYDNKIFINSDINLKCPNKNSTFNNNSNYFLVSLDIEMVTTVNGKNIGRITILDHLGNNIYDQYVKPLDLVVNYETEFSGLTKENVSNGITIDQMKSDISCIIGKNTYILGHGLENDLTVLRMYHSKLIDTSYLFLSTSSRRVSLKQLSNVYLKTRIHDGCHCSEEDAKMCLLLLSIKIQEMLIAKNEMSPKIDINGKIITIKSLNEALKNRNSDLILWYSTVEDTKEYIDKYKNHRTLTFFFYEEENKIKFEF</sequence>
<dbReference type="InterPro" id="IPR013520">
    <property type="entry name" value="Ribonucl_H"/>
</dbReference>
<evidence type="ECO:0000259" key="3">
    <source>
        <dbReference type="SMART" id="SM00479"/>
    </source>
</evidence>
<evidence type="ECO:0000313" key="4">
    <source>
        <dbReference type="EMBL" id="EQB60287.1"/>
    </source>
</evidence>
<accession>T0KY51</accession>
<dbReference type="Pfam" id="PF00929">
    <property type="entry name" value="RNase_T"/>
    <property type="match status" value="1"/>
</dbReference>
<keyword evidence="1" id="KW-0540">Nuclease</keyword>
<evidence type="ECO:0000256" key="2">
    <source>
        <dbReference type="ARBA" id="ARBA00022801"/>
    </source>
</evidence>
<evidence type="ECO:0000313" key="5">
    <source>
        <dbReference type="Proteomes" id="UP000053780"/>
    </source>
</evidence>
<gene>
    <name evidence="4" type="ORF">NAPIS_ORF02142</name>
</gene>
<dbReference type="OrthoDB" id="8191639at2759"/>
<protein>
    <submittedName>
        <fullName evidence="4">Rna exonuclease</fullName>
    </submittedName>
</protein>
<dbReference type="GO" id="GO:0004527">
    <property type="term" value="F:exonuclease activity"/>
    <property type="evidence" value="ECO:0007669"/>
    <property type="project" value="UniProtKB-KW"/>
</dbReference>
<dbReference type="Gene3D" id="3.30.420.10">
    <property type="entry name" value="Ribonuclease H-like superfamily/Ribonuclease H"/>
    <property type="match status" value="1"/>
</dbReference>
<name>T0KY51_9MICR</name>
<dbReference type="HOGENOM" id="CLU_054620_1_0_1"/>
<dbReference type="Proteomes" id="UP000053780">
    <property type="component" value="Unassembled WGS sequence"/>
</dbReference>
<dbReference type="InterPro" id="IPR036397">
    <property type="entry name" value="RNaseH_sf"/>
</dbReference>
<dbReference type="GO" id="GO:0005634">
    <property type="term" value="C:nucleus"/>
    <property type="evidence" value="ECO:0007669"/>
    <property type="project" value="TreeGrafter"/>
</dbReference>
<reference evidence="4 5" key="1">
    <citation type="journal article" date="2013" name="BMC Genomics">
        <title>Genome sequencing and comparative genomics of honey bee microsporidia, Nosema apis reveal novel insights into host-parasite interactions.</title>
        <authorList>
            <person name="Chen Yp."/>
            <person name="Pettis J.S."/>
            <person name="Zhao Y."/>
            <person name="Liu X."/>
            <person name="Tallon L.J."/>
            <person name="Sadzewicz L.D."/>
            <person name="Li R."/>
            <person name="Zheng H."/>
            <person name="Huang S."/>
            <person name="Zhang X."/>
            <person name="Hamilton M.C."/>
            <person name="Pernal S.F."/>
            <person name="Melathopoulos A.P."/>
            <person name="Yan X."/>
            <person name="Evans J.D."/>
        </authorList>
    </citation>
    <scope>NUCLEOTIDE SEQUENCE [LARGE SCALE GENOMIC DNA]</scope>
    <source>
        <strain evidence="4 5">BRL 01</strain>
    </source>
</reference>
<dbReference type="PANTHER" id="PTHR12801">
    <property type="entry name" value="RNA EXONUCLEASE REXO1 / RECO3 FAMILY MEMBER-RELATED"/>
    <property type="match status" value="1"/>
</dbReference>
<dbReference type="SMART" id="SM00479">
    <property type="entry name" value="EXOIII"/>
    <property type="match status" value="1"/>
</dbReference>
<dbReference type="InterPro" id="IPR012337">
    <property type="entry name" value="RNaseH-like_sf"/>
</dbReference>